<sequence>MSSSDPIPAASHDRVRSSSSTPPPQPHPQPPRRRQQATNATAAASNEIARTAKANSSRPHTSAAQVVLPVEACSQVLGAMFDPALDAALATRSDRAMTVAGVVDARIYTPQSTNAQPMLLIRLGPMPCSQLPIPRLQSTRSTRMFINPDIIMRKLNQAAVASGQSNHPLAIPAPVSIGAAQDMPVIAHVGPPAYGASDLSHSQSYPTEPTQLPLVSFKGTVTRCLSRALGIYEIDQQILLVTFHAVANDPPSIPAMCKAFNVHVVCQVLGTSKTAPAFPICVACAYSTIEWESTPLAGPTTTNGSGSFSPAACDALLGPTISELRQLWNHVPLPLFLDFIALVLALAPFTTAPEPAAPPWLVTSGQQLPTSRLNTQLLQVMYLQLVRPTLKDQFATLKVFTRRLWASEFVEHPAHCSVLGCDSALPAFPESEFVVGRVVALSPAMLGLQMSESSVPVPLIAYAPVCPSVMGHVVCLTKAKRMSSADGASTLALVIPRRAAAEESALVPFRTTEWWIVQLLASDTHDGLEDRIQFRGRGNPVPGPQGDSQADSLPLSLHIQVTLTAFNPHVHLDWSPTLHVCDTYLVHCHRKSPPIPSDTLFPVNNPSPAWSLYLTFSAASSWPLAPLSIPPPPVGSLVRTPLSLILDGPHACGLTSRIHVAGTIRSLVHDPQTNHLLIDLVDADDLLNCISLIVSHPSFLFPIPFPAWIQPASDSLHGTPALGSRLEVADAASRLVQSWFPSLSPTALAPPSSTPKPTALPLDRVALVPATADSTPATYWKHAALATAHALRARLVARVHQIRGSITLRGPLANGQLHLTAPVPLVLTDASTSVVALAASDAELAKQLDNRLGTLVVGVQRQSDRLRRPMEVVLASYDPHVEYAVIVKRVRPDSNEVQVVDGVRVGEPSVAGVLAWSLLEALEQADERTHPEGED</sequence>
<dbReference type="OrthoDB" id="5574554at2759"/>
<evidence type="ECO:0000313" key="3">
    <source>
        <dbReference type="Proteomes" id="UP000193411"/>
    </source>
</evidence>
<evidence type="ECO:0008006" key="4">
    <source>
        <dbReference type="Google" id="ProtNLM"/>
    </source>
</evidence>
<feature type="region of interest" description="Disordered" evidence="1">
    <location>
        <begin position="1"/>
        <end position="44"/>
    </location>
</feature>
<dbReference type="Proteomes" id="UP000193411">
    <property type="component" value="Unassembled WGS sequence"/>
</dbReference>
<accession>A0A1Y2H4V2</accession>
<protein>
    <recommendedName>
        <fullName evidence="4">CST complex subunit CTC1</fullName>
    </recommendedName>
</protein>
<dbReference type="EMBL" id="MCFL01000156">
    <property type="protein sequence ID" value="ORZ29586.1"/>
    <property type="molecule type" value="Genomic_DNA"/>
</dbReference>
<evidence type="ECO:0000313" key="2">
    <source>
        <dbReference type="EMBL" id="ORZ29586.1"/>
    </source>
</evidence>
<keyword evidence="3" id="KW-1185">Reference proteome</keyword>
<organism evidence="2 3">
    <name type="scientific">Catenaria anguillulae PL171</name>
    <dbReference type="NCBI Taxonomy" id="765915"/>
    <lineage>
        <taxon>Eukaryota</taxon>
        <taxon>Fungi</taxon>
        <taxon>Fungi incertae sedis</taxon>
        <taxon>Blastocladiomycota</taxon>
        <taxon>Blastocladiomycetes</taxon>
        <taxon>Blastocladiales</taxon>
        <taxon>Catenariaceae</taxon>
        <taxon>Catenaria</taxon>
    </lineage>
</organism>
<comment type="caution">
    <text evidence="2">The sequence shown here is derived from an EMBL/GenBank/DDBJ whole genome shotgun (WGS) entry which is preliminary data.</text>
</comment>
<dbReference type="AlphaFoldDB" id="A0A1Y2H4V2"/>
<name>A0A1Y2H4V2_9FUNG</name>
<gene>
    <name evidence="2" type="ORF">BCR44DRAFT_1449316</name>
</gene>
<proteinExistence type="predicted"/>
<evidence type="ECO:0000256" key="1">
    <source>
        <dbReference type="SAM" id="MobiDB-lite"/>
    </source>
</evidence>
<reference evidence="2 3" key="1">
    <citation type="submission" date="2016-07" db="EMBL/GenBank/DDBJ databases">
        <title>Pervasive Adenine N6-methylation of Active Genes in Fungi.</title>
        <authorList>
            <consortium name="DOE Joint Genome Institute"/>
            <person name="Mondo S.J."/>
            <person name="Dannebaum R.O."/>
            <person name="Kuo R.C."/>
            <person name="Labutti K."/>
            <person name="Haridas S."/>
            <person name="Kuo A."/>
            <person name="Salamov A."/>
            <person name="Ahrendt S.R."/>
            <person name="Lipzen A."/>
            <person name="Sullivan W."/>
            <person name="Andreopoulos W.B."/>
            <person name="Clum A."/>
            <person name="Lindquist E."/>
            <person name="Daum C."/>
            <person name="Ramamoorthy G.K."/>
            <person name="Gryganskyi A."/>
            <person name="Culley D."/>
            <person name="Magnuson J.K."/>
            <person name="James T.Y."/>
            <person name="O'Malley M.A."/>
            <person name="Stajich J.E."/>
            <person name="Spatafora J.W."/>
            <person name="Visel A."/>
            <person name="Grigoriev I.V."/>
        </authorList>
    </citation>
    <scope>NUCLEOTIDE SEQUENCE [LARGE SCALE GENOMIC DNA]</scope>
    <source>
        <strain evidence="2 3">PL171</strain>
    </source>
</reference>